<evidence type="ECO:0000259" key="1">
    <source>
        <dbReference type="Pfam" id="PF04168"/>
    </source>
</evidence>
<feature type="domain" description="DUF403" evidence="1">
    <location>
        <begin position="511"/>
        <end position="816"/>
    </location>
</feature>
<dbReference type="InterPro" id="IPR007296">
    <property type="entry name" value="DUF403"/>
</dbReference>
<dbReference type="Pfam" id="PF14403">
    <property type="entry name" value="CP_ATPgrasp_2"/>
    <property type="match status" value="1"/>
</dbReference>
<evidence type="ECO:0000259" key="2">
    <source>
        <dbReference type="Pfam" id="PF14403"/>
    </source>
</evidence>
<dbReference type="AlphaFoldDB" id="A0A972J7L1"/>
<dbReference type="InterPro" id="IPR025841">
    <property type="entry name" value="CP_ATPgrasp_2"/>
</dbReference>
<evidence type="ECO:0000313" key="3">
    <source>
        <dbReference type="EMBL" id="NMG02064.1"/>
    </source>
</evidence>
<evidence type="ECO:0000313" key="4">
    <source>
        <dbReference type="Proteomes" id="UP000599523"/>
    </source>
</evidence>
<feature type="domain" description="Circularly permuted ATP-grasp type 2" evidence="2">
    <location>
        <begin position="82"/>
        <end position="461"/>
    </location>
</feature>
<dbReference type="PANTHER" id="PTHR34595">
    <property type="entry name" value="BLR5612 PROTEIN"/>
    <property type="match status" value="1"/>
</dbReference>
<proteinExistence type="predicted"/>
<sequence length="829" mass="90847">MPAGILDHYPFSPARYDEMFVARGIPRAHWEPFAARLEALPADALVQRSRFVADAIESDGVTYSVYADPKGLNRPWELDMLPQIISAEEWSVLSAAVAQRARLLNAMLADLYGRQCLLSEGLLPPALVFGQRGFKWPCMGTQPTGGHFLSLYAVDLARSPDGNWWAIADRTQAPSGTGYALQNRIVVSQAFPDAFRNLQVQKIADFFRGLQNALVRMAPTDGETPLAVLLTPGPYNETYFEHAFLARYLGFPLVEGQDLTVRDDTVYLKTLRGLRRVHAILRRLDDDFCDPLELRADSALGVAGLVGAVRAGKVLVANALGSGVLESAALFGFLPGICERLLGEPLAMPSVATWWCGEKPALEHVLENLDELVIKPAYSGMNRQTVFGHQVKGKARDELVASIKAQPHAYVGQEWVRLSQAPVWTGNAEQPLTTRSVGLRLFAAAAPDGYTVMPGALTRVAPSAGVEVITMQRGGLSKDTWVQSDAPTQRSSLLKERLGVIDLLYNSGDIPSRLGENLFWMGRHSERVESSARVLRAALTRVAGGTDDIGDELSGLLIAANRLGALNEDEDADAAPSLEARLLGAVTDLAQPGSVAANLRALAMNANHVRERLSSDNWHVLNRLETVLKPSPATLDQAIGALDQVMLNCISLAGFAMDDMTRDEGWVFLILGRRIERLASISALVSVVLQADPDQRDNMLEWLLEAGNSIVTYRSRYRRVPELLPVIHLLVFDTANPHSVAMQVHALKRYLARSAQDLGHPMPPQIAGLERRIGRFDLTAFEAEHCDAACARLASLLNDAENTAYVLSDDVHHRFFIHTVERSRLRSVA</sequence>
<dbReference type="RefSeq" id="WP_168986855.1">
    <property type="nucleotide sequence ID" value="NZ_CAWPHM010000044.1"/>
</dbReference>
<dbReference type="EMBL" id="WTVM01000013">
    <property type="protein sequence ID" value="NMG02064.1"/>
    <property type="molecule type" value="Genomic_DNA"/>
</dbReference>
<protein>
    <submittedName>
        <fullName evidence="3">Molybdopterin oxidoreductase</fullName>
    </submittedName>
</protein>
<dbReference type="Pfam" id="PF04168">
    <property type="entry name" value="Alpha-E"/>
    <property type="match status" value="1"/>
</dbReference>
<gene>
    <name evidence="3" type="ORF">GPA21_03645</name>
</gene>
<name>A0A972J7L1_9RHOO</name>
<dbReference type="Gene3D" id="3.30.1490.270">
    <property type="match status" value="1"/>
</dbReference>
<comment type="caution">
    <text evidence="3">The sequence shown here is derived from an EMBL/GenBank/DDBJ whole genome shotgun (WGS) entry which is preliminary data.</text>
</comment>
<keyword evidence="4" id="KW-1185">Reference proteome</keyword>
<dbReference type="InterPro" id="IPR051680">
    <property type="entry name" value="ATP-dep_Glu-Cys_Ligase-2"/>
</dbReference>
<organism evidence="3 4">
    <name type="scientific">Azoarcus taiwanensis</name>
    <dbReference type="NCBI Taxonomy" id="666964"/>
    <lineage>
        <taxon>Bacteria</taxon>
        <taxon>Pseudomonadati</taxon>
        <taxon>Pseudomonadota</taxon>
        <taxon>Betaproteobacteria</taxon>
        <taxon>Rhodocyclales</taxon>
        <taxon>Zoogloeaceae</taxon>
        <taxon>Azoarcus</taxon>
    </lineage>
</organism>
<dbReference type="PANTHER" id="PTHR34595:SF2">
    <property type="entry name" value="BLR2978 PROTEIN"/>
    <property type="match status" value="1"/>
</dbReference>
<dbReference type="Gene3D" id="3.40.50.11290">
    <property type="match status" value="1"/>
</dbReference>
<dbReference type="SUPFAM" id="SSF56059">
    <property type="entry name" value="Glutathione synthetase ATP-binding domain-like"/>
    <property type="match status" value="1"/>
</dbReference>
<dbReference type="Proteomes" id="UP000599523">
    <property type="component" value="Unassembled WGS sequence"/>
</dbReference>
<reference evidence="3" key="1">
    <citation type="submission" date="2019-12" db="EMBL/GenBank/DDBJ databases">
        <title>Comparative genomics gives insights into the taxonomy of the Azoarcus-Aromatoleum group and reveals separate origins of nif in the plant-associated Azoarcus and non-plant-associated Aromatoleum sub-groups.</title>
        <authorList>
            <person name="Lafos M."/>
            <person name="Maluk M."/>
            <person name="Batista M."/>
            <person name="Junghare M."/>
            <person name="Carmona M."/>
            <person name="Faoro H."/>
            <person name="Cruz L.M."/>
            <person name="Battistoni F."/>
            <person name="De Souza E."/>
            <person name="Pedrosa F."/>
            <person name="Chen W.-M."/>
            <person name="Poole P.S."/>
            <person name="Dixon R.A."/>
            <person name="James E.K."/>
        </authorList>
    </citation>
    <scope>NUCLEOTIDE SEQUENCE</scope>
    <source>
        <strain evidence="3">NSC3</strain>
    </source>
</reference>
<accession>A0A972J7L1</accession>